<dbReference type="EMBL" id="LZFO01000047">
    <property type="protein sequence ID" value="OFI01381.1"/>
    <property type="molecule type" value="Genomic_DNA"/>
</dbReference>
<dbReference type="PATRIC" id="fig|1121290.3.peg.2183"/>
<dbReference type="GO" id="GO:0005829">
    <property type="term" value="C:cytosol"/>
    <property type="evidence" value="ECO:0007669"/>
    <property type="project" value="TreeGrafter"/>
</dbReference>
<reference evidence="10 11" key="1">
    <citation type="submission" date="2016-06" db="EMBL/GenBank/DDBJ databases">
        <title>Genome sequence of Clostridium acetireducens DSM 10703.</title>
        <authorList>
            <person name="Poehlein A."/>
            <person name="Fluechter S."/>
            <person name="Duerre P."/>
            <person name="Daniel R."/>
        </authorList>
    </citation>
    <scope>NUCLEOTIDE SEQUENCE [LARGE SCALE GENOMIC DNA]</scope>
    <source>
        <strain evidence="10 11">DSM 10703</strain>
    </source>
</reference>
<evidence type="ECO:0000256" key="6">
    <source>
        <dbReference type="PROSITE-ProRule" id="PRU00169"/>
    </source>
</evidence>
<feature type="modified residue" description="4-aspartylphosphate" evidence="6">
    <location>
        <position position="52"/>
    </location>
</feature>
<keyword evidence="3 7" id="KW-0238">DNA-binding</keyword>
<dbReference type="SMART" id="SM00448">
    <property type="entry name" value="REC"/>
    <property type="match status" value="1"/>
</dbReference>
<dbReference type="PROSITE" id="PS50110">
    <property type="entry name" value="RESPONSE_REGULATORY"/>
    <property type="match status" value="1"/>
</dbReference>
<dbReference type="InterPro" id="IPR001867">
    <property type="entry name" value="OmpR/PhoB-type_DNA-bd"/>
</dbReference>
<feature type="domain" description="OmpR/PhoB-type" evidence="9">
    <location>
        <begin position="125"/>
        <end position="225"/>
    </location>
</feature>
<dbReference type="PANTHER" id="PTHR48111">
    <property type="entry name" value="REGULATOR OF RPOS"/>
    <property type="match status" value="1"/>
</dbReference>
<dbReference type="STRING" id="1121290.CLAOCE_21690"/>
<protein>
    <recommendedName>
        <fullName evidence="1">Stage 0 sporulation protein A homolog</fullName>
    </recommendedName>
</protein>
<feature type="DNA-binding region" description="OmpR/PhoB-type" evidence="7">
    <location>
        <begin position="125"/>
        <end position="225"/>
    </location>
</feature>
<organism evidence="10 11">
    <name type="scientific">Clostridium acetireducens DSM 10703</name>
    <dbReference type="NCBI Taxonomy" id="1121290"/>
    <lineage>
        <taxon>Bacteria</taxon>
        <taxon>Bacillati</taxon>
        <taxon>Bacillota</taxon>
        <taxon>Clostridia</taxon>
        <taxon>Eubacteriales</taxon>
        <taxon>Clostridiaceae</taxon>
        <taxon>Clostridium</taxon>
    </lineage>
</organism>
<dbReference type="CDD" id="cd00383">
    <property type="entry name" value="trans_reg_C"/>
    <property type="match status" value="1"/>
</dbReference>
<dbReference type="GO" id="GO:0006355">
    <property type="term" value="P:regulation of DNA-templated transcription"/>
    <property type="evidence" value="ECO:0007669"/>
    <property type="project" value="InterPro"/>
</dbReference>
<dbReference type="SUPFAM" id="SSF52172">
    <property type="entry name" value="CheY-like"/>
    <property type="match status" value="1"/>
</dbReference>
<dbReference type="Gene3D" id="3.40.50.2300">
    <property type="match status" value="1"/>
</dbReference>
<dbReference type="Gene3D" id="1.10.10.10">
    <property type="entry name" value="Winged helix-like DNA-binding domain superfamily/Winged helix DNA-binding domain"/>
    <property type="match status" value="1"/>
</dbReference>
<dbReference type="InterPro" id="IPR011006">
    <property type="entry name" value="CheY-like_superfamily"/>
</dbReference>
<evidence type="ECO:0000256" key="7">
    <source>
        <dbReference type="PROSITE-ProRule" id="PRU01091"/>
    </source>
</evidence>
<dbReference type="InterPro" id="IPR036388">
    <property type="entry name" value="WH-like_DNA-bd_sf"/>
</dbReference>
<sequence length="230" mass="26300">MKKILLVEDNESLNRGISFKLSREGMKVFCAKNIKEAKDILDKEQIHLILLDVGLPDGNGFDFCKEIRKKSDVLIIFLTACDEEVDIVTGLDMGGDDYITKPFSLMILLSKINALFRRNLKDKEKDKLISGDIIFYQGEMKITKNNEEISLSKTELKLLRCLMINAKQVISKEQFLNKLWDIDGDFIDSNTVAVNIKRLREKIEDVPSSPKYIKTVRGIGYTWTEGCVNQ</sequence>
<evidence type="ECO:0000259" key="8">
    <source>
        <dbReference type="PROSITE" id="PS50110"/>
    </source>
</evidence>
<evidence type="ECO:0000313" key="11">
    <source>
        <dbReference type="Proteomes" id="UP000175744"/>
    </source>
</evidence>
<feature type="domain" description="Response regulatory" evidence="8">
    <location>
        <begin position="3"/>
        <end position="116"/>
    </location>
</feature>
<dbReference type="Pfam" id="PF00486">
    <property type="entry name" value="Trans_reg_C"/>
    <property type="match status" value="1"/>
</dbReference>
<name>A0A1E8EVU3_9CLOT</name>
<evidence type="ECO:0000256" key="2">
    <source>
        <dbReference type="ARBA" id="ARBA00023015"/>
    </source>
</evidence>
<dbReference type="GO" id="GO:0000156">
    <property type="term" value="F:phosphorelay response regulator activity"/>
    <property type="evidence" value="ECO:0007669"/>
    <property type="project" value="TreeGrafter"/>
</dbReference>
<comment type="caution">
    <text evidence="10">The sequence shown here is derived from an EMBL/GenBank/DDBJ whole genome shotgun (WGS) entry which is preliminary data.</text>
</comment>
<dbReference type="PANTHER" id="PTHR48111:SF73">
    <property type="entry name" value="ALKALINE PHOSPHATASE SYNTHESIS TRANSCRIPTIONAL REGULATORY PROTEIN PHOP"/>
    <property type="match status" value="1"/>
</dbReference>
<keyword evidence="6" id="KW-0597">Phosphoprotein</keyword>
<evidence type="ECO:0000313" key="10">
    <source>
        <dbReference type="EMBL" id="OFI01381.1"/>
    </source>
</evidence>
<keyword evidence="4" id="KW-0804">Transcription</keyword>
<dbReference type="PROSITE" id="PS51755">
    <property type="entry name" value="OMPR_PHOB"/>
    <property type="match status" value="1"/>
</dbReference>
<dbReference type="Pfam" id="PF00072">
    <property type="entry name" value="Response_reg"/>
    <property type="match status" value="1"/>
</dbReference>
<dbReference type="GO" id="GO:0000976">
    <property type="term" value="F:transcription cis-regulatory region binding"/>
    <property type="evidence" value="ECO:0007669"/>
    <property type="project" value="TreeGrafter"/>
</dbReference>
<proteinExistence type="predicted"/>
<accession>A0A1E8EVU3</accession>
<evidence type="ECO:0000256" key="5">
    <source>
        <dbReference type="ARBA" id="ARBA00024867"/>
    </source>
</evidence>
<evidence type="ECO:0000256" key="1">
    <source>
        <dbReference type="ARBA" id="ARBA00018672"/>
    </source>
</evidence>
<dbReference type="InterPro" id="IPR039420">
    <property type="entry name" value="WalR-like"/>
</dbReference>
<keyword evidence="11" id="KW-1185">Reference proteome</keyword>
<comment type="function">
    <text evidence="5">May play the central regulatory role in sporulation. It may be an element of the effector pathway responsible for the activation of sporulation genes in response to nutritional stress. Spo0A may act in concert with spo0H (a sigma factor) to control the expression of some genes that are critical to the sporulation process.</text>
</comment>
<dbReference type="Proteomes" id="UP000175744">
    <property type="component" value="Unassembled WGS sequence"/>
</dbReference>
<dbReference type="SMART" id="SM00862">
    <property type="entry name" value="Trans_reg_C"/>
    <property type="match status" value="1"/>
</dbReference>
<dbReference type="CDD" id="cd17574">
    <property type="entry name" value="REC_OmpR"/>
    <property type="match status" value="1"/>
</dbReference>
<keyword evidence="2" id="KW-0805">Transcription regulation</keyword>
<gene>
    <name evidence="10" type="primary">yycF_3</name>
    <name evidence="10" type="ORF">CLOACE_21690</name>
</gene>
<dbReference type="RefSeq" id="WP_070111270.1">
    <property type="nucleotide sequence ID" value="NZ_LZFO01000047.1"/>
</dbReference>
<dbReference type="OrthoDB" id="9803564at2"/>
<evidence type="ECO:0000259" key="9">
    <source>
        <dbReference type="PROSITE" id="PS51755"/>
    </source>
</evidence>
<evidence type="ECO:0000256" key="4">
    <source>
        <dbReference type="ARBA" id="ARBA00023163"/>
    </source>
</evidence>
<dbReference type="AlphaFoldDB" id="A0A1E8EVU3"/>
<evidence type="ECO:0000256" key="3">
    <source>
        <dbReference type="ARBA" id="ARBA00023125"/>
    </source>
</evidence>
<dbReference type="Gene3D" id="6.10.250.690">
    <property type="match status" value="1"/>
</dbReference>
<dbReference type="GO" id="GO:0032993">
    <property type="term" value="C:protein-DNA complex"/>
    <property type="evidence" value="ECO:0007669"/>
    <property type="project" value="TreeGrafter"/>
</dbReference>
<dbReference type="InterPro" id="IPR001789">
    <property type="entry name" value="Sig_transdc_resp-reg_receiver"/>
</dbReference>